<dbReference type="GeneID" id="28842381"/>
<dbReference type="Proteomes" id="UP000091956">
    <property type="component" value="Unassembled WGS sequence"/>
</dbReference>
<dbReference type="EMBL" id="KV460258">
    <property type="protein sequence ID" value="OBT93077.1"/>
    <property type="molecule type" value="Genomic_DNA"/>
</dbReference>
<organism evidence="2 3">
    <name type="scientific">Pseudogymnoascus verrucosus</name>
    <dbReference type="NCBI Taxonomy" id="342668"/>
    <lineage>
        <taxon>Eukaryota</taxon>
        <taxon>Fungi</taxon>
        <taxon>Dikarya</taxon>
        <taxon>Ascomycota</taxon>
        <taxon>Pezizomycotina</taxon>
        <taxon>Leotiomycetes</taxon>
        <taxon>Thelebolales</taxon>
        <taxon>Thelebolaceae</taxon>
        <taxon>Pseudogymnoascus</taxon>
    </lineage>
</organism>
<keyword evidence="1" id="KW-1133">Transmembrane helix</keyword>
<evidence type="ECO:0000313" key="2">
    <source>
        <dbReference type="EMBL" id="OBT93077.1"/>
    </source>
</evidence>
<proteinExistence type="predicted"/>
<gene>
    <name evidence="2" type="ORF">VE01_08995</name>
</gene>
<dbReference type="STRING" id="342668.A0A1B8GBC0"/>
<feature type="transmembrane region" description="Helical" evidence="1">
    <location>
        <begin position="79"/>
        <end position="102"/>
    </location>
</feature>
<keyword evidence="1" id="KW-0812">Transmembrane</keyword>
<reference evidence="3" key="2">
    <citation type="journal article" date="2018" name="Nat. Commun.">
        <title>Extreme sensitivity to ultraviolet light in the fungal pathogen causing white-nose syndrome of bats.</title>
        <authorList>
            <person name="Palmer J.M."/>
            <person name="Drees K.P."/>
            <person name="Foster J.T."/>
            <person name="Lindner D.L."/>
        </authorList>
    </citation>
    <scope>NUCLEOTIDE SEQUENCE [LARGE SCALE GENOMIC DNA]</scope>
    <source>
        <strain evidence="3">UAMH 10579</strain>
    </source>
</reference>
<evidence type="ECO:0000313" key="3">
    <source>
        <dbReference type="Proteomes" id="UP000091956"/>
    </source>
</evidence>
<protein>
    <submittedName>
        <fullName evidence="2">Uncharacterized protein</fullName>
    </submittedName>
</protein>
<evidence type="ECO:0000256" key="1">
    <source>
        <dbReference type="SAM" id="Phobius"/>
    </source>
</evidence>
<keyword evidence="1" id="KW-0472">Membrane</keyword>
<dbReference type="AlphaFoldDB" id="A0A1B8GBC0"/>
<reference evidence="2 3" key="1">
    <citation type="submission" date="2016-03" db="EMBL/GenBank/DDBJ databases">
        <title>Comparative genomics of Pseudogymnoascus destructans, the fungus causing white-nose syndrome of bats.</title>
        <authorList>
            <person name="Palmer J.M."/>
            <person name="Drees K.P."/>
            <person name="Foster J.T."/>
            <person name="Lindner D.L."/>
        </authorList>
    </citation>
    <scope>NUCLEOTIDE SEQUENCE [LARGE SCALE GENOMIC DNA]</scope>
    <source>
        <strain evidence="2 3">UAMH 10579</strain>
    </source>
</reference>
<name>A0A1B8GBC0_9PEZI</name>
<sequence>MEESGLGLLSPLRFAAGTALLVALQQWPRRWLLSGAPVLQFFILHGNSRGHRILPLTGLWPMFTTLHLIYAIASTSWLLYWVFALLCYQCIFLTCLLQYQVVGDFVRKKSRFLLKQLHFIDDKIAFFNIPALEIDTDVDGLMVLRGITFSLSTLSFTVHGVEVGIKLSDDMELAIQTEKVTVSLFRRIDIGDCFANVKGGQYEMTFGCIPGNTHDAQGNAIFVEDTPLLRAASQSGGWRGRSITKMTKDLTNNHAPDDASIGSGFESMEKLPLDNEEAAERYRKVLQFIRETSSVQESRAYIHKLSTTSNRYTEKGCDIIDANALRASICSELHQMPSVPHPPRRSIKVTTLQNSLPPPARRFLHRLPLLLRSLLNILSYFHPVTISSITATASGRWISAMLEKEIFQGYWEHDNEIRNLKERISLWLTDANFTVELGSFTGLAQVPIMSSYDIICQLDFKDLMAYRTLPREANLNRVIQLGGADATFNVPSFLLPHHEHIIPPISSNKERYDLKTNIDYASSKPKRVQGEYDLEQAHRDEANVKLSARVRLPAVFDQELLDCIAALVKVTKVIEMESERTGMDNEVSGLKDFTKALNRSAKEGFKKAVVSGVVNDRWIARLVGKITKKLETAHGDVGYSTGIPVALGSYRKPYLETEGDKLLP</sequence>
<feature type="transmembrane region" description="Helical" evidence="1">
    <location>
        <begin position="53"/>
        <end position="73"/>
    </location>
</feature>
<keyword evidence="3" id="KW-1185">Reference proteome</keyword>
<dbReference type="OrthoDB" id="5372451at2759"/>
<accession>A0A1B8GBC0</accession>
<dbReference type="RefSeq" id="XP_018126810.1">
    <property type="nucleotide sequence ID" value="XM_018278412.2"/>
</dbReference>